<organism evidence="2 3">
    <name type="scientific">Saguinus oedipus</name>
    <name type="common">Cotton-top tamarin</name>
    <name type="synonym">Oedipomidas oedipus</name>
    <dbReference type="NCBI Taxonomy" id="9490"/>
    <lineage>
        <taxon>Eukaryota</taxon>
        <taxon>Metazoa</taxon>
        <taxon>Chordata</taxon>
        <taxon>Craniata</taxon>
        <taxon>Vertebrata</taxon>
        <taxon>Euteleostomi</taxon>
        <taxon>Mammalia</taxon>
        <taxon>Eutheria</taxon>
        <taxon>Euarchontoglires</taxon>
        <taxon>Primates</taxon>
        <taxon>Haplorrhini</taxon>
        <taxon>Platyrrhini</taxon>
        <taxon>Cebidae</taxon>
        <taxon>Callitrichinae</taxon>
        <taxon>Saguinus</taxon>
    </lineage>
</organism>
<gene>
    <name evidence="2" type="ORF">P7K49_004258</name>
</gene>
<dbReference type="EMBL" id="JASSZA010000002">
    <property type="protein sequence ID" value="KAK2117372.1"/>
    <property type="molecule type" value="Genomic_DNA"/>
</dbReference>
<evidence type="ECO:0000256" key="1">
    <source>
        <dbReference type="SAM" id="MobiDB-lite"/>
    </source>
</evidence>
<evidence type="ECO:0000313" key="3">
    <source>
        <dbReference type="Proteomes" id="UP001266305"/>
    </source>
</evidence>
<keyword evidence="3" id="KW-1185">Reference proteome</keyword>
<proteinExistence type="predicted"/>
<name>A0ABQ9W6V7_SAGOE</name>
<dbReference type="Proteomes" id="UP001266305">
    <property type="component" value="Unassembled WGS sequence"/>
</dbReference>
<feature type="region of interest" description="Disordered" evidence="1">
    <location>
        <begin position="72"/>
        <end position="95"/>
    </location>
</feature>
<comment type="caution">
    <text evidence="2">The sequence shown here is derived from an EMBL/GenBank/DDBJ whole genome shotgun (WGS) entry which is preliminary data.</text>
</comment>
<sequence length="123" mass="13352">MTRLTVCPFMLHTVTVGQVPTSVADSMAVAHRGILEVVKVGILVSHVHMFHEMEEWSLIKDQRRPALLQATDSKPQACKASKEQVPLEQGSTGVTSDPRLWSDLVKSVVPEVGQLGGPEALLS</sequence>
<protein>
    <submittedName>
        <fullName evidence="2">Uncharacterized protein</fullName>
    </submittedName>
</protein>
<evidence type="ECO:0000313" key="2">
    <source>
        <dbReference type="EMBL" id="KAK2117372.1"/>
    </source>
</evidence>
<accession>A0ABQ9W6V7</accession>
<reference evidence="2 3" key="1">
    <citation type="submission" date="2023-05" db="EMBL/GenBank/DDBJ databases">
        <title>B98-5 Cell Line De Novo Hybrid Assembly: An Optical Mapping Approach.</title>
        <authorList>
            <person name="Kananen K."/>
            <person name="Auerbach J.A."/>
            <person name="Kautto E."/>
            <person name="Blachly J.S."/>
        </authorList>
    </citation>
    <scope>NUCLEOTIDE SEQUENCE [LARGE SCALE GENOMIC DNA]</scope>
    <source>
        <strain evidence="2">B95-8</strain>
        <tissue evidence="2">Cell line</tissue>
    </source>
</reference>